<dbReference type="PROSITE" id="PS51371">
    <property type="entry name" value="CBS"/>
    <property type="match status" value="2"/>
</dbReference>
<evidence type="ECO:0000259" key="3">
    <source>
        <dbReference type="PROSITE" id="PS51371"/>
    </source>
</evidence>
<keyword evidence="5" id="KW-1185">Reference proteome</keyword>
<evidence type="ECO:0000313" key="5">
    <source>
        <dbReference type="Proteomes" id="UP000197153"/>
    </source>
</evidence>
<evidence type="ECO:0000256" key="2">
    <source>
        <dbReference type="PROSITE-ProRule" id="PRU00703"/>
    </source>
</evidence>
<dbReference type="Proteomes" id="UP000197153">
    <property type="component" value="Chromosome 1"/>
</dbReference>
<dbReference type="SUPFAM" id="SSF54631">
    <property type="entry name" value="CBS-domain pair"/>
    <property type="match status" value="1"/>
</dbReference>
<accession>A0A248JPA3</accession>
<dbReference type="SMART" id="SM00116">
    <property type="entry name" value="CBS"/>
    <property type="match status" value="2"/>
</dbReference>
<dbReference type="CDD" id="cd04623">
    <property type="entry name" value="CBS_pair_bac_euk"/>
    <property type="match status" value="1"/>
</dbReference>
<dbReference type="AlphaFoldDB" id="A0A248JPA3"/>
<dbReference type="RefSeq" id="WP_088870841.1">
    <property type="nucleotide sequence ID" value="NZ_CP022110.1"/>
</dbReference>
<sequence length="145" mass="15160">MHVSGILKHKDSSSIISAKPGDTIETVAALLAAHRIGAVLVLDPGGGVAGIISERDIVRGLATHGPAVLNQSVSELMTRKVVACAPGDSVSSIMTRMTEGRFRHMPVMDGGRLVGFISIGDVVKHRLAEATSEVESMRVYVAGGF</sequence>
<dbReference type="EMBL" id="CP022110">
    <property type="protein sequence ID" value="ASG19898.1"/>
    <property type="molecule type" value="Genomic_DNA"/>
</dbReference>
<evidence type="ECO:0000256" key="1">
    <source>
        <dbReference type="ARBA" id="ARBA00023122"/>
    </source>
</evidence>
<protein>
    <submittedName>
        <fullName evidence="4">Inosine-5-monophosphate dehydrogenase</fullName>
    </submittedName>
</protein>
<evidence type="ECO:0000313" key="4">
    <source>
        <dbReference type="EMBL" id="ASG19898.1"/>
    </source>
</evidence>
<dbReference type="InterPro" id="IPR044725">
    <property type="entry name" value="CBSX3_CBS_dom"/>
</dbReference>
<proteinExistence type="predicted"/>
<reference evidence="4 5" key="1">
    <citation type="submission" date="2017-06" db="EMBL/GenBank/DDBJ databases">
        <title>Complete genome sequence of Nitrospirillum amazonense strain CBAmC, an endophytic nitrogen-fixing and plant growth-promoting bacterium, isolated from sugarcane.</title>
        <authorList>
            <person name="Schwab S."/>
            <person name="dos Santos Teixeira K.R."/>
            <person name="Simoes Araujo J.L."/>
            <person name="Soares Vidal M."/>
            <person name="Borges de Freitas H.R."/>
            <person name="Rivello Crivelaro A.L."/>
            <person name="Bueno de Camargo Nunes A."/>
            <person name="dos Santos C.M."/>
            <person name="Palmeira da Silva Rosa D."/>
            <person name="da Silva Padilha D."/>
            <person name="da Silva E."/>
            <person name="Araujo Terra L."/>
            <person name="Soares Mendes V."/>
            <person name="Farinelli L."/>
            <person name="Magalhaes Cruz L."/>
            <person name="Baldani J.I."/>
        </authorList>
    </citation>
    <scope>NUCLEOTIDE SEQUENCE [LARGE SCALE GENOMIC DNA]</scope>
    <source>
        <strain evidence="4 5">CBAmC</strain>
    </source>
</reference>
<keyword evidence="1 2" id="KW-0129">CBS domain</keyword>
<dbReference type="InterPro" id="IPR046342">
    <property type="entry name" value="CBS_dom_sf"/>
</dbReference>
<organism evidence="4 5">
    <name type="scientific">Nitrospirillum viridazoti CBAmc</name>
    <dbReference type="NCBI Taxonomy" id="1441467"/>
    <lineage>
        <taxon>Bacteria</taxon>
        <taxon>Pseudomonadati</taxon>
        <taxon>Pseudomonadota</taxon>
        <taxon>Alphaproteobacteria</taxon>
        <taxon>Rhodospirillales</taxon>
        <taxon>Azospirillaceae</taxon>
        <taxon>Nitrospirillum</taxon>
        <taxon>Nitrospirillum viridazoti</taxon>
    </lineage>
</organism>
<gene>
    <name evidence="4" type="ORF">Y958_02920</name>
</gene>
<dbReference type="Pfam" id="PF00571">
    <property type="entry name" value="CBS"/>
    <property type="match status" value="2"/>
</dbReference>
<dbReference type="PANTHER" id="PTHR43080:SF2">
    <property type="entry name" value="CBS DOMAIN-CONTAINING PROTEIN"/>
    <property type="match status" value="1"/>
</dbReference>
<dbReference type="PANTHER" id="PTHR43080">
    <property type="entry name" value="CBS DOMAIN-CONTAINING PROTEIN CBSX3, MITOCHONDRIAL"/>
    <property type="match status" value="1"/>
</dbReference>
<name>A0A248JPA3_9PROT</name>
<feature type="domain" description="CBS" evidence="3">
    <location>
        <begin position="11"/>
        <end position="68"/>
    </location>
</feature>
<feature type="domain" description="CBS" evidence="3">
    <location>
        <begin position="77"/>
        <end position="133"/>
    </location>
</feature>
<dbReference type="Gene3D" id="3.10.580.10">
    <property type="entry name" value="CBS-domain"/>
    <property type="match status" value="1"/>
</dbReference>
<dbReference type="InterPro" id="IPR051257">
    <property type="entry name" value="Diverse_CBS-Domain"/>
</dbReference>
<dbReference type="InterPro" id="IPR000644">
    <property type="entry name" value="CBS_dom"/>
</dbReference>
<dbReference type="KEGG" id="nao:Y958_02920"/>